<evidence type="ECO:0000313" key="6">
    <source>
        <dbReference type="Proteomes" id="UP000799767"/>
    </source>
</evidence>
<dbReference type="SUPFAM" id="SSF50129">
    <property type="entry name" value="GroES-like"/>
    <property type="match status" value="1"/>
</dbReference>
<dbReference type="Gene3D" id="3.40.50.720">
    <property type="entry name" value="NAD(P)-binding Rossmann-like Domain"/>
    <property type="match status" value="1"/>
</dbReference>
<sequence length="348" mass="36822">MSTNQAAWLNERKGYPFQIASAPMPTPRPHELTIRVHAVAINPVDGGVQATGMVYNTFPRVLGIDAAGTITAVGSAVKAFQVGDRVMGIPCVEEGDENEDHRGGTFQLYCNISESMAVKLPEGVAFKDAAVLPLGMCTACVGLFEDYNLDLPYPKTGQVKVAGDKVVLIWGGASSVGSCGIQAVKAAGLQVATTASAHNHEYCRSLGADYVFDYKSETVVEDVVAALKGKEFGGVFAAVMGEEVYIKSAEIAVQLGGKQLVATVLPDMMKYEKPLPGGVQLGYNYGDSLRHTAVGPAIWKWTTDALADGSLKCKPDAYVVGKGLESVQEAVDLIKKGASARKYVVELA</sequence>
<dbReference type="InterPro" id="IPR013154">
    <property type="entry name" value="ADH-like_N"/>
</dbReference>
<dbReference type="PANTHER" id="PTHR45348">
    <property type="entry name" value="HYPOTHETICAL OXIDOREDUCTASE (EUROFUNG)"/>
    <property type="match status" value="1"/>
</dbReference>
<accession>A0A6A6PM51</accession>
<evidence type="ECO:0000259" key="4">
    <source>
        <dbReference type="SMART" id="SM00829"/>
    </source>
</evidence>
<evidence type="ECO:0000256" key="3">
    <source>
        <dbReference type="ARBA" id="ARBA00023002"/>
    </source>
</evidence>
<dbReference type="Gene3D" id="3.90.180.10">
    <property type="entry name" value="Medium-chain alcohol dehydrogenases, catalytic domain"/>
    <property type="match status" value="1"/>
</dbReference>
<dbReference type="OrthoDB" id="48317at2759"/>
<reference evidence="5" key="1">
    <citation type="journal article" date="2020" name="Stud. Mycol.">
        <title>101 Dothideomycetes genomes: a test case for predicting lifestyles and emergence of pathogens.</title>
        <authorList>
            <person name="Haridas S."/>
            <person name="Albert R."/>
            <person name="Binder M."/>
            <person name="Bloem J."/>
            <person name="Labutti K."/>
            <person name="Salamov A."/>
            <person name="Andreopoulos B."/>
            <person name="Baker S."/>
            <person name="Barry K."/>
            <person name="Bills G."/>
            <person name="Bluhm B."/>
            <person name="Cannon C."/>
            <person name="Castanera R."/>
            <person name="Culley D."/>
            <person name="Daum C."/>
            <person name="Ezra D."/>
            <person name="Gonzalez J."/>
            <person name="Henrissat B."/>
            <person name="Kuo A."/>
            <person name="Liang C."/>
            <person name="Lipzen A."/>
            <person name="Lutzoni F."/>
            <person name="Magnuson J."/>
            <person name="Mondo S."/>
            <person name="Nolan M."/>
            <person name="Ohm R."/>
            <person name="Pangilinan J."/>
            <person name="Park H.-J."/>
            <person name="Ramirez L."/>
            <person name="Alfaro M."/>
            <person name="Sun H."/>
            <person name="Tritt A."/>
            <person name="Yoshinaga Y."/>
            <person name="Zwiers L.-H."/>
            <person name="Turgeon B."/>
            <person name="Goodwin S."/>
            <person name="Spatafora J."/>
            <person name="Crous P."/>
            <person name="Grigoriev I."/>
        </authorList>
    </citation>
    <scope>NUCLEOTIDE SEQUENCE</scope>
    <source>
        <strain evidence="5">CBS 113389</strain>
    </source>
</reference>
<dbReference type="RefSeq" id="XP_033587748.1">
    <property type="nucleotide sequence ID" value="XM_033734129.1"/>
</dbReference>
<dbReference type="PANTHER" id="PTHR45348:SF2">
    <property type="entry name" value="ZINC-TYPE ALCOHOL DEHYDROGENASE-LIKE PROTEIN C2E1P3.01"/>
    <property type="match status" value="1"/>
</dbReference>
<dbReference type="Pfam" id="PF08240">
    <property type="entry name" value="ADH_N"/>
    <property type="match status" value="1"/>
</dbReference>
<dbReference type="Proteomes" id="UP000799767">
    <property type="component" value="Unassembled WGS sequence"/>
</dbReference>
<dbReference type="CDD" id="cd08249">
    <property type="entry name" value="enoyl_reductase_like"/>
    <property type="match status" value="1"/>
</dbReference>
<name>A0A6A6PM51_9PEZI</name>
<dbReference type="GO" id="GO:0016651">
    <property type="term" value="F:oxidoreductase activity, acting on NAD(P)H"/>
    <property type="evidence" value="ECO:0007669"/>
    <property type="project" value="InterPro"/>
</dbReference>
<dbReference type="InterPro" id="IPR036291">
    <property type="entry name" value="NAD(P)-bd_dom_sf"/>
</dbReference>
<dbReference type="InterPro" id="IPR011032">
    <property type="entry name" value="GroES-like_sf"/>
</dbReference>
<dbReference type="GeneID" id="54475131"/>
<evidence type="ECO:0000256" key="1">
    <source>
        <dbReference type="ARBA" id="ARBA00008072"/>
    </source>
</evidence>
<dbReference type="AlphaFoldDB" id="A0A6A6PM51"/>
<evidence type="ECO:0000256" key="2">
    <source>
        <dbReference type="ARBA" id="ARBA00011245"/>
    </source>
</evidence>
<protein>
    <submittedName>
        <fullName evidence="5">Quinone reductase</fullName>
    </submittedName>
</protein>
<dbReference type="SUPFAM" id="SSF51735">
    <property type="entry name" value="NAD(P)-binding Rossmann-fold domains"/>
    <property type="match status" value="1"/>
</dbReference>
<dbReference type="EMBL" id="MU001638">
    <property type="protein sequence ID" value="KAF2481178.1"/>
    <property type="molecule type" value="Genomic_DNA"/>
</dbReference>
<dbReference type="Pfam" id="PF00107">
    <property type="entry name" value="ADH_zinc_N"/>
    <property type="match status" value="1"/>
</dbReference>
<keyword evidence="6" id="KW-1185">Reference proteome</keyword>
<gene>
    <name evidence="5" type="ORF">BDY17DRAFT_300823</name>
</gene>
<comment type="subunit">
    <text evidence="2">Monomer.</text>
</comment>
<evidence type="ECO:0000313" key="5">
    <source>
        <dbReference type="EMBL" id="KAF2481178.1"/>
    </source>
</evidence>
<organism evidence="5 6">
    <name type="scientific">Neohortaea acidophila</name>
    <dbReference type="NCBI Taxonomy" id="245834"/>
    <lineage>
        <taxon>Eukaryota</taxon>
        <taxon>Fungi</taxon>
        <taxon>Dikarya</taxon>
        <taxon>Ascomycota</taxon>
        <taxon>Pezizomycotina</taxon>
        <taxon>Dothideomycetes</taxon>
        <taxon>Dothideomycetidae</taxon>
        <taxon>Mycosphaerellales</taxon>
        <taxon>Teratosphaeriaceae</taxon>
        <taxon>Neohortaea</taxon>
    </lineage>
</organism>
<feature type="domain" description="Enoyl reductase (ER)" evidence="4">
    <location>
        <begin position="14"/>
        <end position="345"/>
    </location>
</feature>
<dbReference type="InterPro" id="IPR020843">
    <property type="entry name" value="ER"/>
</dbReference>
<comment type="similarity">
    <text evidence="1">Belongs to the zinc-containing alcohol dehydrogenase family.</text>
</comment>
<dbReference type="SMART" id="SM00829">
    <property type="entry name" value="PKS_ER"/>
    <property type="match status" value="1"/>
</dbReference>
<proteinExistence type="inferred from homology"/>
<dbReference type="InterPro" id="IPR013149">
    <property type="entry name" value="ADH-like_C"/>
</dbReference>
<keyword evidence="3" id="KW-0560">Oxidoreductase</keyword>
<dbReference type="InterPro" id="IPR047122">
    <property type="entry name" value="Trans-enoyl_RdTase-like"/>
</dbReference>